<dbReference type="FunFam" id="3.20.20.100:FF:000037">
    <property type="entry name" value="L-galactose dehydrogenase (L-GalDH)"/>
    <property type="match status" value="1"/>
</dbReference>
<evidence type="ECO:0000256" key="1">
    <source>
        <dbReference type="ARBA" id="ARBA00023002"/>
    </source>
</evidence>
<dbReference type="SUPFAM" id="SSF51430">
    <property type="entry name" value="NAD(P)-linked oxidoreductase"/>
    <property type="match status" value="1"/>
</dbReference>
<dbReference type="OMA" id="FPRSSYK"/>
<accession>A0A165H1X3</accession>
<evidence type="ECO:0000259" key="2">
    <source>
        <dbReference type="Pfam" id="PF00248"/>
    </source>
</evidence>
<name>A0A165H1X3_XYLHT</name>
<evidence type="ECO:0000313" key="4">
    <source>
        <dbReference type="Proteomes" id="UP000076632"/>
    </source>
</evidence>
<dbReference type="InParanoid" id="A0A165H1X3"/>
<dbReference type="STRING" id="1328760.A0A165H1X3"/>
<dbReference type="EMBL" id="KV407458">
    <property type="protein sequence ID" value="KZF22878.1"/>
    <property type="molecule type" value="Genomic_DNA"/>
</dbReference>
<dbReference type="GeneID" id="28894291"/>
<proteinExistence type="predicted"/>
<organism evidence="3 4">
    <name type="scientific">Xylona heveae (strain CBS 132557 / TC161)</name>
    <dbReference type="NCBI Taxonomy" id="1328760"/>
    <lineage>
        <taxon>Eukaryota</taxon>
        <taxon>Fungi</taxon>
        <taxon>Dikarya</taxon>
        <taxon>Ascomycota</taxon>
        <taxon>Pezizomycotina</taxon>
        <taxon>Xylonomycetes</taxon>
        <taxon>Xylonales</taxon>
        <taxon>Xylonaceae</taxon>
        <taxon>Xylona</taxon>
    </lineage>
</organism>
<dbReference type="Pfam" id="PF00248">
    <property type="entry name" value="Aldo_ket_red"/>
    <property type="match status" value="1"/>
</dbReference>
<dbReference type="OrthoDB" id="5286008at2759"/>
<sequence length="386" mass="42284">MPRTSPPLSSTLPPLICGTATFNDQYNADPQALPTTAIVHRAFASGLRAFDSSPYYGPSEQLLGQALDTPFIEENFPRKDYMVLTKVGRIKETEFDYSPEWVRESVGNSLGKLRTRYLDLVYCHDVEFVTPPEVLAAVKELRQIRDETGVVKYIGISGYPVNTLCEIAEMILRETGEPLDAVMSYANYTVQNTRLATEGVARLQAAGVDVVLNASLLGMGLLRRQGVPIGGQGDFHPASQDLRAAVRQATDVSDRHNEKLESVALRYALESWLSAGSAVGSKGKLNFGAPLEEGRADAAPDRKLGVSVIGVSSTEELEETLQVWASILDGIEDSISAKERPNDYEKSVQMQEKVQSLVKEIRESLGEWVDSTWSSPPAGFKNTRGN</sequence>
<dbReference type="GO" id="GO:0070485">
    <property type="term" value="P:dehydro-D-arabinono-1,4-lactone biosynthetic process"/>
    <property type="evidence" value="ECO:0007669"/>
    <property type="project" value="EnsemblFungi"/>
</dbReference>
<dbReference type="InterPro" id="IPR036812">
    <property type="entry name" value="NAD(P)_OxRdtase_dom_sf"/>
</dbReference>
<dbReference type="RefSeq" id="XP_018188433.1">
    <property type="nucleotide sequence ID" value="XM_018329154.1"/>
</dbReference>
<dbReference type="InterPro" id="IPR023210">
    <property type="entry name" value="NADP_OxRdtase_dom"/>
</dbReference>
<dbReference type="Proteomes" id="UP000076632">
    <property type="component" value="Unassembled WGS sequence"/>
</dbReference>
<keyword evidence="4" id="KW-1185">Reference proteome</keyword>
<dbReference type="CDD" id="cd19164">
    <property type="entry name" value="AKR_ARA2"/>
    <property type="match status" value="1"/>
</dbReference>
<dbReference type="InterPro" id="IPR044480">
    <property type="entry name" value="Ara2-like"/>
</dbReference>
<keyword evidence="1" id="KW-0560">Oxidoreductase</keyword>
<evidence type="ECO:0000313" key="3">
    <source>
        <dbReference type="EMBL" id="KZF22878.1"/>
    </source>
</evidence>
<protein>
    <submittedName>
        <fullName evidence="3">Aldo/keto reductase</fullName>
    </submittedName>
</protein>
<dbReference type="GO" id="GO:0045290">
    <property type="term" value="F:D-arabinose 1-dehydrogenase [NAD(P)+] activity"/>
    <property type="evidence" value="ECO:0007669"/>
    <property type="project" value="EnsemblFungi"/>
</dbReference>
<dbReference type="GO" id="GO:0005829">
    <property type="term" value="C:cytosol"/>
    <property type="evidence" value="ECO:0007669"/>
    <property type="project" value="TreeGrafter"/>
</dbReference>
<gene>
    <name evidence="3" type="ORF">L228DRAFT_138505</name>
</gene>
<dbReference type="PANTHER" id="PTHR42686:SF1">
    <property type="entry name" value="GH17980P-RELATED"/>
    <property type="match status" value="1"/>
</dbReference>
<feature type="domain" description="NADP-dependent oxidoreductase" evidence="2">
    <location>
        <begin position="14"/>
        <end position="326"/>
    </location>
</feature>
<dbReference type="PANTHER" id="PTHR42686">
    <property type="entry name" value="GH17980P-RELATED"/>
    <property type="match status" value="1"/>
</dbReference>
<dbReference type="Gene3D" id="3.20.20.100">
    <property type="entry name" value="NADP-dependent oxidoreductase domain"/>
    <property type="match status" value="1"/>
</dbReference>
<dbReference type="InterPro" id="IPR020471">
    <property type="entry name" value="AKR"/>
</dbReference>
<dbReference type="AlphaFoldDB" id="A0A165H1X3"/>
<reference evidence="3 4" key="1">
    <citation type="journal article" date="2016" name="Fungal Biol.">
        <title>The genome of Xylona heveae provides a window into fungal endophytism.</title>
        <authorList>
            <person name="Gazis R."/>
            <person name="Kuo A."/>
            <person name="Riley R."/>
            <person name="LaButti K."/>
            <person name="Lipzen A."/>
            <person name="Lin J."/>
            <person name="Amirebrahimi M."/>
            <person name="Hesse C.N."/>
            <person name="Spatafora J.W."/>
            <person name="Henrissat B."/>
            <person name="Hainaut M."/>
            <person name="Grigoriev I.V."/>
            <person name="Hibbett D.S."/>
        </authorList>
    </citation>
    <scope>NUCLEOTIDE SEQUENCE [LARGE SCALE GENOMIC DNA]</scope>
    <source>
        <strain evidence="3 4">TC161</strain>
    </source>
</reference>
<dbReference type="FunCoup" id="A0A165H1X3">
    <property type="interactions" value="193"/>
</dbReference>